<comment type="caution">
    <text evidence="1">The sequence shown here is derived from an EMBL/GenBank/DDBJ whole genome shotgun (WGS) entry which is preliminary data.</text>
</comment>
<organism evidence="1 2">
    <name type="scientific">Treponema vincentii ATCC 35580</name>
    <dbReference type="NCBI Taxonomy" id="596324"/>
    <lineage>
        <taxon>Bacteria</taxon>
        <taxon>Pseudomonadati</taxon>
        <taxon>Spirochaetota</taxon>
        <taxon>Spirochaetia</taxon>
        <taxon>Spirochaetales</taxon>
        <taxon>Treponemataceae</taxon>
        <taxon>Treponema</taxon>
    </lineage>
</organism>
<dbReference type="Proteomes" id="UP000004509">
    <property type="component" value="Unassembled WGS sequence"/>
</dbReference>
<dbReference type="AlphaFoldDB" id="C8PNJ2"/>
<evidence type="ECO:0000313" key="1">
    <source>
        <dbReference type="EMBL" id="EEV21003.1"/>
    </source>
</evidence>
<reference evidence="1 2" key="1">
    <citation type="submission" date="2009-07" db="EMBL/GenBank/DDBJ databases">
        <authorList>
            <person name="Madupu R."/>
            <person name="Sebastian Y."/>
            <person name="Durkin A.S."/>
            <person name="Torralba M."/>
            <person name="Methe B."/>
            <person name="Sutton G.G."/>
            <person name="Strausberg R.L."/>
            <person name="Nelson K.E."/>
        </authorList>
    </citation>
    <scope>NUCLEOTIDE SEQUENCE [LARGE SCALE GENOMIC DNA]</scope>
    <source>
        <strain evidence="1 2">ATCC 35580</strain>
    </source>
</reference>
<evidence type="ECO:0000313" key="2">
    <source>
        <dbReference type="Proteomes" id="UP000004509"/>
    </source>
</evidence>
<proteinExistence type="predicted"/>
<gene>
    <name evidence="1" type="ORF">TREVI0001_2388</name>
</gene>
<protein>
    <submittedName>
        <fullName evidence="1">Uncharacterized protein</fullName>
    </submittedName>
</protein>
<name>C8PNJ2_9SPIR</name>
<dbReference type="EMBL" id="ACYH01000014">
    <property type="protein sequence ID" value="EEV21003.1"/>
    <property type="molecule type" value="Genomic_DNA"/>
</dbReference>
<accession>C8PNJ2</accession>
<sequence>MFRCTSVFATLKPFETSFRHIIKKFILQYAVRSSEYRFPILSEKRIAFFIGQRNI</sequence>